<keyword evidence="1" id="KW-0732">Signal</keyword>
<accession>A0ABU5VYN4</accession>
<reference evidence="2 3" key="1">
    <citation type="submission" date="2023-11" db="EMBL/GenBank/DDBJ databases">
        <title>A Novel Polar Bacteriovorax (B. antarcticus) Isolated from the Biocrust in Antarctica.</title>
        <authorList>
            <person name="Mun W."/>
            <person name="Choi S.Y."/>
            <person name="Mitchell R.J."/>
        </authorList>
    </citation>
    <scope>NUCLEOTIDE SEQUENCE [LARGE SCALE GENOMIC DNA]</scope>
    <source>
        <strain evidence="2 3">PP10</strain>
    </source>
</reference>
<gene>
    <name evidence="2" type="ORF">SHI21_18245</name>
</gene>
<keyword evidence="3" id="KW-1185">Reference proteome</keyword>
<feature type="signal peptide" evidence="1">
    <location>
        <begin position="1"/>
        <end position="18"/>
    </location>
</feature>
<sequence length="157" mass="17155">MKLLIGLIGLLAVASTQAAELKIQKVKAIGDFGHKVVFQSTDVKLIKKSNIVTGKIVAQWGLHVYEVADAYYTCSAKNLCKLSSYSTIGMYESCSVKNKTAVCFNKISGPSELSDSRDVVITENPDYAGSEFGNNNSAYDYNSEFPARIVDEFSDVF</sequence>
<feature type="chain" id="PRO_5047298747" evidence="1">
    <location>
        <begin position="19"/>
        <end position="157"/>
    </location>
</feature>
<evidence type="ECO:0000256" key="1">
    <source>
        <dbReference type="SAM" id="SignalP"/>
    </source>
</evidence>
<dbReference type="EMBL" id="JAYGJQ010000003">
    <property type="protein sequence ID" value="MEA9358181.1"/>
    <property type="molecule type" value="Genomic_DNA"/>
</dbReference>
<name>A0ABU5VYN4_9BACT</name>
<comment type="caution">
    <text evidence="2">The sequence shown here is derived from an EMBL/GenBank/DDBJ whole genome shotgun (WGS) entry which is preliminary data.</text>
</comment>
<organism evidence="2 3">
    <name type="scientific">Bacteriovorax antarcticus</name>
    <dbReference type="NCBI Taxonomy" id="3088717"/>
    <lineage>
        <taxon>Bacteria</taxon>
        <taxon>Pseudomonadati</taxon>
        <taxon>Bdellovibrionota</taxon>
        <taxon>Bacteriovoracia</taxon>
        <taxon>Bacteriovoracales</taxon>
        <taxon>Bacteriovoracaceae</taxon>
        <taxon>Bacteriovorax</taxon>
    </lineage>
</organism>
<dbReference type="RefSeq" id="WP_323578479.1">
    <property type="nucleotide sequence ID" value="NZ_JAYGJQ010000003.1"/>
</dbReference>
<proteinExistence type="predicted"/>
<evidence type="ECO:0000313" key="2">
    <source>
        <dbReference type="EMBL" id="MEA9358181.1"/>
    </source>
</evidence>
<dbReference type="Proteomes" id="UP001302274">
    <property type="component" value="Unassembled WGS sequence"/>
</dbReference>
<protein>
    <submittedName>
        <fullName evidence="2">Uncharacterized protein</fullName>
    </submittedName>
</protein>
<evidence type="ECO:0000313" key="3">
    <source>
        <dbReference type="Proteomes" id="UP001302274"/>
    </source>
</evidence>